<evidence type="ECO:0000313" key="3">
    <source>
        <dbReference type="Proteomes" id="UP000628463"/>
    </source>
</evidence>
<protein>
    <submittedName>
        <fullName evidence="2">Stage III sporulation protein AF</fullName>
    </submittedName>
</protein>
<gene>
    <name evidence="2" type="ORF">H8S01_08135</name>
</gene>
<feature type="transmembrane region" description="Helical" evidence="1">
    <location>
        <begin position="7"/>
        <end position="26"/>
    </location>
</feature>
<keyword evidence="3" id="KW-1185">Reference proteome</keyword>
<proteinExistence type="predicted"/>
<comment type="caution">
    <text evidence="2">The sequence shown here is derived from an EMBL/GenBank/DDBJ whole genome shotgun (WGS) entry which is preliminary data.</text>
</comment>
<accession>A0ABR7G2F3</accession>
<dbReference type="InterPro" id="IPR014245">
    <property type="entry name" value="Spore_III_AF"/>
</dbReference>
<evidence type="ECO:0000313" key="2">
    <source>
        <dbReference type="EMBL" id="MBC5680926.1"/>
    </source>
</evidence>
<keyword evidence="1" id="KW-1133">Transmembrane helix</keyword>
<sequence length="183" mass="20900">MDKLLGWVKQIFVISILSELVIHILPDEKYEGVVRLLCGCMITAACIMPVLNIINAEYDADIDLFAKTSQISELRSQIRFSGKDSSDVMIEKYIETQQEFVTKKVMEEGFTPSEVEIVIDTDEDSDTYLDVQKINIAIDKKDKKIFYGENNKEIVISEKVINLRSSIAQYYELNSGLVNIYIL</sequence>
<dbReference type="Proteomes" id="UP000628463">
    <property type="component" value="Unassembled WGS sequence"/>
</dbReference>
<dbReference type="Pfam" id="PF09581">
    <property type="entry name" value="Spore_III_AF"/>
    <property type="match status" value="1"/>
</dbReference>
<dbReference type="RefSeq" id="WP_186836865.1">
    <property type="nucleotide sequence ID" value="NZ_JACOPD010000005.1"/>
</dbReference>
<reference evidence="2 3" key="1">
    <citation type="submission" date="2020-08" db="EMBL/GenBank/DDBJ databases">
        <title>Genome public.</title>
        <authorList>
            <person name="Liu C."/>
            <person name="Sun Q."/>
        </authorList>
    </citation>
    <scope>NUCLEOTIDE SEQUENCE [LARGE SCALE GENOMIC DNA]</scope>
    <source>
        <strain evidence="2 3">NSJ-43</strain>
    </source>
</reference>
<dbReference type="EMBL" id="JACOPD010000005">
    <property type="protein sequence ID" value="MBC5680926.1"/>
    <property type="molecule type" value="Genomic_DNA"/>
</dbReference>
<keyword evidence="1" id="KW-0472">Membrane</keyword>
<feature type="transmembrane region" description="Helical" evidence="1">
    <location>
        <begin position="32"/>
        <end position="54"/>
    </location>
</feature>
<name>A0ABR7G2F3_9FIRM</name>
<evidence type="ECO:0000256" key="1">
    <source>
        <dbReference type="SAM" id="Phobius"/>
    </source>
</evidence>
<keyword evidence="1" id="KW-0812">Transmembrane</keyword>
<organism evidence="2 3">
    <name type="scientific">Lachnospira hominis</name>
    <name type="common">ex Liu et al. 2021</name>
    <dbReference type="NCBI Taxonomy" id="2763051"/>
    <lineage>
        <taxon>Bacteria</taxon>
        <taxon>Bacillati</taxon>
        <taxon>Bacillota</taxon>
        <taxon>Clostridia</taxon>
        <taxon>Lachnospirales</taxon>
        <taxon>Lachnospiraceae</taxon>
        <taxon>Lachnospira</taxon>
    </lineage>
</organism>